<dbReference type="RefSeq" id="XP_067061834.1">
    <property type="nucleotide sequence ID" value="XM_067205897.1"/>
</dbReference>
<name>A0A836KQR2_9TRYP</name>
<dbReference type="Proteomes" id="UP000674143">
    <property type="component" value="Unassembled WGS sequence"/>
</dbReference>
<accession>A0A836KQR2</accession>
<comment type="caution">
    <text evidence="2">The sequence shown here is derived from an EMBL/GenBank/DDBJ whole genome shotgun (WGS) entry which is preliminary data.</text>
</comment>
<dbReference type="GeneID" id="92359831"/>
<feature type="coiled-coil region" evidence="1">
    <location>
        <begin position="394"/>
        <end position="466"/>
    </location>
</feature>
<keyword evidence="1" id="KW-0175">Coiled coil</keyword>
<dbReference type="AlphaFoldDB" id="A0A836KQR2"/>
<dbReference type="SMR" id="A0A836KQR2"/>
<feature type="coiled-coil region" evidence="1">
    <location>
        <begin position="317"/>
        <end position="361"/>
    </location>
</feature>
<keyword evidence="3" id="KW-1185">Reference proteome</keyword>
<proteinExistence type="predicted"/>
<gene>
    <name evidence="2" type="ORF">LSCM4_03904</name>
</gene>
<dbReference type="KEGG" id="loi:92359831"/>
<reference evidence="3" key="1">
    <citation type="journal article" date="2021" name="Microbiol. Resour. Announc.">
        <title>LGAAP: Leishmaniinae Genome Assembly and Annotation Pipeline.</title>
        <authorList>
            <person name="Almutairi H."/>
            <person name="Urbaniak M.D."/>
            <person name="Bates M.D."/>
            <person name="Jariyapan N."/>
            <person name="Kwakye-Nuako G."/>
            <person name="Thomaz-Soccol V."/>
            <person name="Al-Salem W.S."/>
            <person name="Dillon R.J."/>
            <person name="Bates P.A."/>
            <person name="Gatherer D."/>
        </authorList>
    </citation>
    <scope>NUCLEOTIDE SEQUENCE [LARGE SCALE GENOMIC DNA]</scope>
</reference>
<reference evidence="3" key="2">
    <citation type="journal article" date="2021" name="Sci. Data">
        <title>Chromosome-scale genome sequencing, assembly and annotation of six genomes from subfamily Leishmaniinae.</title>
        <authorList>
            <person name="Almutairi H."/>
            <person name="Urbaniak M.D."/>
            <person name="Bates M.D."/>
            <person name="Jariyapan N."/>
            <person name="Kwakye-Nuako G."/>
            <person name="Thomaz Soccol V."/>
            <person name="Al-Salem W.S."/>
            <person name="Dillon R.J."/>
            <person name="Bates P.A."/>
            <person name="Gatherer D."/>
        </authorList>
    </citation>
    <scope>NUCLEOTIDE SEQUENCE [LARGE SCALE GENOMIC DNA]</scope>
</reference>
<dbReference type="EMBL" id="JAFHLR010000028">
    <property type="protein sequence ID" value="KAG5474728.1"/>
    <property type="molecule type" value="Genomic_DNA"/>
</dbReference>
<evidence type="ECO:0000256" key="1">
    <source>
        <dbReference type="SAM" id="Coils"/>
    </source>
</evidence>
<organism evidence="2 3">
    <name type="scientific">Leishmania orientalis</name>
    <dbReference type="NCBI Taxonomy" id="2249476"/>
    <lineage>
        <taxon>Eukaryota</taxon>
        <taxon>Discoba</taxon>
        <taxon>Euglenozoa</taxon>
        <taxon>Kinetoplastea</taxon>
        <taxon>Metakinetoplastina</taxon>
        <taxon>Trypanosomatida</taxon>
        <taxon>Trypanosomatidae</taxon>
        <taxon>Leishmaniinae</taxon>
        <taxon>Leishmania</taxon>
    </lineage>
</organism>
<evidence type="ECO:0000313" key="3">
    <source>
        <dbReference type="Proteomes" id="UP000674143"/>
    </source>
</evidence>
<evidence type="ECO:0000313" key="2">
    <source>
        <dbReference type="EMBL" id="KAG5474728.1"/>
    </source>
</evidence>
<sequence length="642" mass="72883">MADSEVDVILQNYFATIAEKDSDALKLFEDNKRLRHLVDKALKAREELEAQYCATQLLVASLQADLREKQQLIEAQVKAIALWRDGVSELRSIVGRSPGVEHGLIDVVEDARRMSAELCGLRQSVQYAQWCCGEWQTYVLESLIASEAHERRVLERTAAELLQTLSEVAAEVSSVRMWAAAQEAAAGSTIAHWEAWHATAQQERESATEKQAQALHQAELEARHHARRAEAAQQGAREMAQRLAVQQHEERLAHEWRALESMALTGLVDLLVRRCTAAEGNWGDTVLEVRTVTHRLERTIEELSGLSRAHEEALVEQEQTRLRLSRLSKKVEQLKEQQSELEELQQCCSSQQEELQALRDKYITIADKERSLRYQLSTSAENAAAKLLSAEESRQAAERYTAVLEERLRATQEEVRVAQKDAAALRRQVEQHRSVDAVLQATQQQLRETEKHAFNFQEALDALREEHWAQLHVERDRHAAEMAALTEANEEALQIQAAQARACALEAEERMQRALDAATREKEALQGELQSWTAEVDTLKSELVRGRQRAEAEKTAREVLEQQSRSEASVMRSMVERSFDDARLGPQVAQLQARLRSVQQRNHLLEEACRRSAGVIAQLREALHREQMTSRTLRLKDDSLSS</sequence>
<feature type="coiled-coil region" evidence="1">
    <location>
        <begin position="504"/>
        <end position="542"/>
    </location>
</feature>
<protein>
    <submittedName>
        <fullName evidence="2">Uncharacterized protein</fullName>
    </submittedName>
</protein>